<evidence type="ECO:0000256" key="1">
    <source>
        <dbReference type="ARBA" id="ARBA00022679"/>
    </source>
</evidence>
<dbReference type="InterPro" id="IPR016181">
    <property type="entry name" value="Acyl_CoA_acyltransferase"/>
</dbReference>
<protein>
    <submittedName>
        <fullName evidence="4">GNAT family N-acetyltransferase</fullName>
    </submittedName>
</protein>
<keyword evidence="5" id="KW-1185">Reference proteome</keyword>
<gene>
    <name evidence="4" type="ORF">WMN62_17240</name>
</gene>
<evidence type="ECO:0000313" key="4">
    <source>
        <dbReference type="EMBL" id="MEK0173223.1"/>
    </source>
</evidence>
<dbReference type="Proteomes" id="UP001370299">
    <property type="component" value="Unassembled WGS sequence"/>
</dbReference>
<dbReference type="PROSITE" id="PS51186">
    <property type="entry name" value="GNAT"/>
    <property type="match status" value="1"/>
</dbReference>
<keyword evidence="1" id="KW-0808">Transferase</keyword>
<dbReference type="RefSeq" id="WP_340196249.1">
    <property type="nucleotide sequence ID" value="NZ_JBBKAP010000021.1"/>
</dbReference>
<dbReference type="Gene3D" id="3.40.630.30">
    <property type="match status" value="1"/>
</dbReference>
<reference evidence="4 5" key="1">
    <citation type="submission" date="2024-03" db="EMBL/GenBank/DDBJ databases">
        <title>Whole genomes of four grape xylem sap localized bacterial endophytes.</title>
        <authorList>
            <person name="Kumar G."/>
            <person name="Savka M.A."/>
        </authorList>
    </citation>
    <scope>NUCLEOTIDE SEQUENCE [LARGE SCALE GENOMIC DNA]</scope>
    <source>
        <strain evidence="4 5">RIT_GXS8</strain>
    </source>
</reference>
<dbReference type="EMBL" id="JBBLYY010000078">
    <property type="protein sequence ID" value="MEK0173223.1"/>
    <property type="molecule type" value="Genomic_DNA"/>
</dbReference>
<dbReference type="PANTHER" id="PTHR43877:SF2">
    <property type="entry name" value="AMINOALKYLPHOSPHONATE N-ACETYLTRANSFERASE-RELATED"/>
    <property type="match status" value="1"/>
</dbReference>
<dbReference type="InterPro" id="IPR050832">
    <property type="entry name" value="Bact_Acetyltransf"/>
</dbReference>
<dbReference type="Pfam" id="PF00583">
    <property type="entry name" value="Acetyltransf_1"/>
    <property type="match status" value="1"/>
</dbReference>
<dbReference type="CDD" id="cd04301">
    <property type="entry name" value="NAT_SF"/>
    <property type="match status" value="1"/>
</dbReference>
<name>A0ABU8YFD3_9MICO</name>
<comment type="caution">
    <text evidence="4">The sequence shown here is derived from an EMBL/GenBank/DDBJ whole genome shotgun (WGS) entry which is preliminary data.</text>
</comment>
<keyword evidence="2" id="KW-0012">Acyltransferase</keyword>
<dbReference type="InterPro" id="IPR000182">
    <property type="entry name" value="GNAT_dom"/>
</dbReference>
<feature type="domain" description="N-acetyltransferase" evidence="3">
    <location>
        <begin position="4"/>
        <end position="150"/>
    </location>
</feature>
<evidence type="ECO:0000313" key="5">
    <source>
        <dbReference type="Proteomes" id="UP001370299"/>
    </source>
</evidence>
<evidence type="ECO:0000256" key="2">
    <source>
        <dbReference type="ARBA" id="ARBA00023315"/>
    </source>
</evidence>
<evidence type="ECO:0000259" key="3">
    <source>
        <dbReference type="PROSITE" id="PS51186"/>
    </source>
</evidence>
<organism evidence="4 5">
    <name type="scientific">Curtobacterium citreum</name>
    <dbReference type="NCBI Taxonomy" id="2036"/>
    <lineage>
        <taxon>Bacteria</taxon>
        <taxon>Bacillati</taxon>
        <taxon>Actinomycetota</taxon>
        <taxon>Actinomycetes</taxon>
        <taxon>Micrococcales</taxon>
        <taxon>Microbacteriaceae</taxon>
        <taxon>Curtobacterium</taxon>
    </lineage>
</organism>
<dbReference type="PANTHER" id="PTHR43877">
    <property type="entry name" value="AMINOALKYLPHOSPHONATE N-ACETYLTRANSFERASE-RELATED-RELATED"/>
    <property type="match status" value="1"/>
</dbReference>
<dbReference type="SUPFAM" id="SSF55729">
    <property type="entry name" value="Acyl-CoA N-acyltransferases (Nat)"/>
    <property type="match status" value="1"/>
</dbReference>
<accession>A0ABU8YFD3</accession>
<sequence length="150" mass="16402">MPSIQIESPRSDDVRSLLRQGDAFALALYPAENYYGLDVDALEADGVSLFVAREHDVAVGTVAIVDRRDGSGEIKRMFVTDDARGLGVGRALLQALEAHARDVGISTLQLETGLPQVAAIALYEKLGYRQVPRFAPYTDDPTSYCMEKQL</sequence>
<proteinExistence type="predicted"/>